<dbReference type="OrthoDB" id="9983241at2759"/>
<proteinExistence type="predicted"/>
<dbReference type="EMBL" id="CP069114">
    <property type="protein sequence ID" value="QSS64048.1"/>
    <property type="molecule type" value="Genomic_DNA"/>
</dbReference>
<protein>
    <submittedName>
        <fullName evidence="1">Secreted protein</fullName>
    </submittedName>
</protein>
<dbReference type="Proteomes" id="UP000663671">
    <property type="component" value="Chromosome 1"/>
</dbReference>
<reference evidence="1" key="1">
    <citation type="submission" date="2021-01" db="EMBL/GenBank/DDBJ databases">
        <title>Chromosome-level genome assembly of a human fungal pathogen reveals clustering of transcriptionally co-regulated genes.</title>
        <authorList>
            <person name="Voorhies M."/>
            <person name="Cohen S."/>
            <person name="Shea T.P."/>
            <person name="Petrus S."/>
            <person name="Munoz J.F."/>
            <person name="Poplawski S."/>
            <person name="Goldman W.E."/>
            <person name="Michael T."/>
            <person name="Cuomo C.A."/>
            <person name="Sil A."/>
            <person name="Beyhan S."/>
        </authorList>
    </citation>
    <scope>NUCLEOTIDE SEQUENCE</scope>
    <source>
        <strain evidence="1">WU24</strain>
    </source>
</reference>
<dbReference type="AlphaFoldDB" id="A0A8A1MBU2"/>
<accession>A0A8A1MBU2</accession>
<sequence length="165" mass="18354">MSSNAQIHEETWKLMTKLTVIGGDDQHIEEYIIVFKTDHPEVVLPKRSAALCALPPAVAEFENITVDDYKLKGSDYSGIIKDLDKALPIKSVKQVLAKTNHNNPDSSPGVKDKLSAFTWEDIDGYDDDQLASLPSHEPQGDLTKGAAHFHDSFNVARLDRLFTIH</sequence>
<organism evidence="1 2">
    <name type="scientific">Ajellomyces capsulatus</name>
    <name type="common">Darling's disease fungus</name>
    <name type="synonym">Histoplasma capsulatum</name>
    <dbReference type="NCBI Taxonomy" id="5037"/>
    <lineage>
        <taxon>Eukaryota</taxon>
        <taxon>Fungi</taxon>
        <taxon>Dikarya</taxon>
        <taxon>Ascomycota</taxon>
        <taxon>Pezizomycotina</taxon>
        <taxon>Eurotiomycetes</taxon>
        <taxon>Eurotiomycetidae</taxon>
        <taxon>Onygenales</taxon>
        <taxon>Ajellomycetaceae</taxon>
        <taxon>Histoplasma</taxon>
    </lineage>
</organism>
<evidence type="ECO:0000313" key="2">
    <source>
        <dbReference type="Proteomes" id="UP000663671"/>
    </source>
</evidence>
<name>A0A8A1MBU2_AJECA</name>
<dbReference type="VEuPathDB" id="FungiDB:I7I51_01110"/>
<gene>
    <name evidence="1" type="ORF">I7I51_01110</name>
</gene>
<evidence type="ECO:0000313" key="1">
    <source>
        <dbReference type="EMBL" id="QSS64048.1"/>
    </source>
</evidence>